<reference evidence="3 5" key="1">
    <citation type="submission" date="2015-10" db="EMBL/GenBank/DDBJ databases">
        <title>The cercosporin biosynthetic gene cluster was horizontally transferred to several fungal lineages and shown to be expanded in Cercospora beticola based on microsynteny with recipient genomes.</title>
        <authorList>
            <person name="De Jonge R."/>
            <person name="Ebert M.K."/>
            <person name="Suttle J.C."/>
            <person name="Jurick Ii W.M."/>
            <person name="Secor G.A."/>
            <person name="Thomma B.P."/>
            <person name="Van De Peer Y."/>
            <person name="Bolton M.D."/>
        </authorList>
    </citation>
    <scope>NUCLEOTIDE SEQUENCE [LARGE SCALE GENOMIC DNA]</scope>
    <source>
        <strain evidence="3 5">09-40</strain>
    </source>
</reference>
<sequence>MPHFPEEERQRSPHHSLAIRSATQKADESALSRPSQSSNRRRQNREHPQTSTQIPSRILIKNRRKRYLDLHPSYFHTSDLELADPIIYDRLVRQHLSAQEREIQGRERGFTGVLEADLMRSEAKLNALAQKREKKEREDERRRVREQERVRRQREEVERTGRVEGECGDGNGEEGEEEEDDEYEGLDKETAWGLWKDIMTQRFLAGEDGDFEYGVLVDGNEELDDWEEEERGKLEEWLEEEEEEFLPSGDDGRRELKGETGVQDF</sequence>
<evidence type="ECO:0000313" key="6">
    <source>
        <dbReference type="Proteomes" id="UP001302367"/>
    </source>
</evidence>
<dbReference type="InterPro" id="IPR018613">
    <property type="entry name" value="Ccdc97-like"/>
</dbReference>
<evidence type="ECO:0000256" key="1">
    <source>
        <dbReference type="SAM" id="MobiDB-lite"/>
    </source>
</evidence>
<dbReference type="PANTHER" id="PTHR31840:SF1">
    <property type="entry name" value="COILED-COIL DOMAIN-CONTAINING PROTEIN 97"/>
    <property type="match status" value="1"/>
</dbReference>
<dbReference type="EMBL" id="CP134189">
    <property type="protein sequence ID" value="WPB04643.1"/>
    <property type="molecule type" value="Genomic_DNA"/>
</dbReference>
<dbReference type="PANTHER" id="PTHR31840">
    <property type="entry name" value="COILED-COIL DOMAIN-CONTAINING PROTEIN 97"/>
    <property type="match status" value="1"/>
</dbReference>
<keyword evidence="6" id="KW-1185">Reference proteome</keyword>
<evidence type="ECO:0000259" key="2">
    <source>
        <dbReference type="Pfam" id="PF09747"/>
    </source>
</evidence>
<feature type="compositionally biased region" description="Acidic residues" evidence="1">
    <location>
        <begin position="171"/>
        <end position="184"/>
    </location>
</feature>
<protein>
    <recommendedName>
        <fullName evidence="2">CCD97-like C-terminal domain-containing protein</fullName>
    </recommendedName>
</protein>
<proteinExistence type="predicted"/>
<reference evidence="4 6" key="2">
    <citation type="submission" date="2023-09" db="EMBL/GenBank/DDBJ databases">
        <title>Complete-Gapless Cercospora beticola genome.</title>
        <authorList>
            <person name="Wyatt N.A."/>
            <person name="Spanner R.E."/>
            <person name="Bolton M.D."/>
        </authorList>
    </citation>
    <scope>NUCLEOTIDE SEQUENCE [LARGE SCALE GENOMIC DNA]</scope>
    <source>
        <strain evidence="4">Cb09-40</strain>
    </source>
</reference>
<accession>A0A2G5HP86</accession>
<evidence type="ECO:0000313" key="5">
    <source>
        <dbReference type="Proteomes" id="UP000230605"/>
    </source>
</evidence>
<dbReference type="Pfam" id="PF09747">
    <property type="entry name" value="CCD97-like_C"/>
    <property type="match status" value="1"/>
</dbReference>
<dbReference type="InterPro" id="IPR040233">
    <property type="entry name" value="CCD97-like_C"/>
</dbReference>
<dbReference type="EMBL" id="LKMD01000104">
    <property type="protein sequence ID" value="PIA94365.1"/>
    <property type="molecule type" value="Genomic_DNA"/>
</dbReference>
<dbReference type="AlphaFoldDB" id="A0A2G5HP86"/>
<feature type="compositionally biased region" description="Basic and acidic residues" evidence="1">
    <location>
        <begin position="1"/>
        <end position="11"/>
    </location>
</feature>
<organism evidence="3 5">
    <name type="scientific">Cercospora beticola</name>
    <name type="common">Sugarbeet leaf spot fungus</name>
    <dbReference type="NCBI Taxonomy" id="122368"/>
    <lineage>
        <taxon>Eukaryota</taxon>
        <taxon>Fungi</taxon>
        <taxon>Dikarya</taxon>
        <taxon>Ascomycota</taxon>
        <taxon>Pezizomycotina</taxon>
        <taxon>Dothideomycetes</taxon>
        <taxon>Dothideomycetidae</taxon>
        <taxon>Mycosphaerellales</taxon>
        <taxon>Mycosphaerellaceae</taxon>
        <taxon>Cercospora</taxon>
    </lineage>
</organism>
<dbReference type="Proteomes" id="UP001302367">
    <property type="component" value="Chromosome 6"/>
</dbReference>
<name>A0A2G5HP86_CERBT</name>
<feature type="region of interest" description="Disordered" evidence="1">
    <location>
        <begin position="1"/>
        <end position="54"/>
    </location>
</feature>
<gene>
    <name evidence="3" type="ORF">CB0940_08083</name>
    <name evidence="4" type="ORF">RHO25_009289</name>
</gene>
<feature type="region of interest" description="Disordered" evidence="1">
    <location>
        <begin position="237"/>
        <end position="265"/>
    </location>
</feature>
<evidence type="ECO:0000313" key="4">
    <source>
        <dbReference type="EMBL" id="WPB04643.1"/>
    </source>
</evidence>
<dbReference type="OrthoDB" id="333176at2759"/>
<dbReference type="Proteomes" id="UP000230605">
    <property type="component" value="Chromosome 6"/>
</dbReference>
<feature type="domain" description="CCD97-like C-terminal" evidence="2">
    <location>
        <begin position="62"/>
        <end position="241"/>
    </location>
</feature>
<evidence type="ECO:0000313" key="3">
    <source>
        <dbReference type="EMBL" id="PIA94365.1"/>
    </source>
</evidence>
<feature type="region of interest" description="Disordered" evidence="1">
    <location>
        <begin position="129"/>
        <end position="185"/>
    </location>
</feature>
<feature type="compositionally biased region" description="Basic and acidic residues" evidence="1">
    <location>
        <begin position="130"/>
        <end position="165"/>
    </location>
</feature>